<accession>A0ACB9ZBD4</accession>
<evidence type="ECO:0000313" key="2">
    <source>
        <dbReference type="Proteomes" id="UP001497700"/>
    </source>
</evidence>
<evidence type="ECO:0000313" key="1">
    <source>
        <dbReference type="EMBL" id="KAI4868863.1"/>
    </source>
</evidence>
<name>A0ACB9ZBD4_9PEZI</name>
<dbReference type="EMBL" id="MU393435">
    <property type="protein sequence ID" value="KAI4868863.1"/>
    <property type="molecule type" value="Genomic_DNA"/>
</dbReference>
<keyword evidence="2" id="KW-1185">Reference proteome</keyword>
<reference evidence="1 2" key="1">
    <citation type="journal article" date="2022" name="New Phytol.">
        <title>Ecological generalism drives hyperdiversity of secondary metabolite gene clusters in xylarialean endophytes.</title>
        <authorList>
            <person name="Franco M.E.E."/>
            <person name="Wisecaver J.H."/>
            <person name="Arnold A.E."/>
            <person name="Ju Y.M."/>
            <person name="Slot J.C."/>
            <person name="Ahrendt S."/>
            <person name="Moore L.P."/>
            <person name="Eastman K.E."/>
            <person name="Scott K."/>
            <person name="Konkel Z."/>
            <person name="Mondo S.J."/>
            <person name="Kuo A."/>
            <person name="Hayes R.D."/>
            <person name="Haridas S."/>
            <person name="Andreopoulos B."/>
            <person name="Riley R."/>
            <person name="LaButti K."/>
            <person name="Pangilinan J."/>
            <person name="Lipzen A."/>
            <person name="Amirebrahimi M."/>
            <person name="Yan J."/>
            <person name="Adam C."/>
            <person name="Keymanesh K."/>
            <person name="Ng V."/>
            <person name="Louie K."/>
            <person name="Northen T."/>
            <person name="Drula E."/>
            <person name="Henrissat B."/>
            <person name="Hsieh H.M."/>
            <person name="Youens-Clark K."/>
            <person name="Lutzoni F."/>
            <person name="Miadlikowska J."/>
            <person name="Eastwood D.C."/>
            <person name="Hamelin R.C."/>
            <person name="Grigoriev I.V."/>
            <person name="U'Ren J.M."/>
        </authorList>
    </citation>
    <scope>NUCLEOTIDE SEQUENCE [LARGE SCALE GENOMIC DNA]</scope>
    <source>
        <strain evidence="1 2">CBS 119005</strain>
    </source>
</reference>
<dbReference type="Proteomes" id="UP001497700">
    <property type="component" value="Unassembled WGS sequence"/>
</dbReference>
<gene>
    <name evidence="1" type="ORF">F4820DRAFT_444779</name>
</gene>
<protein>
    <submittedName>
        <fullName evidence="1">Uncharacterized protein</fullName>
    </submittedName>
</protein>
<proteinExistence type="predicted"/>
<sequence>MTGKVFPLMLCPREIRDMIYYEALSGGDFSTSAPPHGLVTVDQDAINAALLQVNRRVREEATEVMMKNQLFIRVLAYGVNLTHMMNLTELHIPIVAREIKQFGGVVNTIHRGFAMTHHIYFEDRSADQQCFIIPYRYFHIFCRALAQVDTAIRDFSQMTRHRVEIHDPFLGTEVPNALTIEKQESLVEPYRRYFYLCAHFELVGPFSPHLAKQVVADVKRGLVTDPQELLEDVRAHEALNHIESQIYTLRCRDQGWTWYQMKEAMDLESRREITITYRRTLLRLAEQAFDDIVRMSLDARRSLPIFSYRFIIARRNWTAAINATWFLMRARGWGSQMIASIRFRMAFLHRFVGMGFDVARQNLSYALKFLPDERAVSELDRNFETWATQKDEANNRYERTLKDMEALVM</sequence>
<comment type="caution">
    <text evidence="1">The sequence shown here is derived from an EMBL/GenBank/DDBJ whole genome shotgun (WGS) entry which is preliminary data.</text>
</comment>
<organism evidence="1 2">
    <name type="scientific">Hypoxylon rubiginosum</name>
    <dbReference type="NCBI Taxonomy" id="110542"/>
    <lineage>
        <taxon>Eukaryota</taxon>
        <taxon>Fungi</taxon>
        <taxon>Dikarya</taxon>
        <taxon>Ascomycota</taxon>
        <taxon>Pezizomycotina</taxon>
        <taxon>Sordariomycetes</taxon>
        <taxon>Xylariomycetidae</taxon>
        <taxon>Xylariales</taxon>
        <taxon>Hypoxylaceae</taxon>
        <taxon>Hypoxylon</taxon>
    </lineage>
</organism>